<sequence length="97" mass="11075">MGSKRYHSKTPGKLNYSLFCIGVCLIILLPLCDTFNLDVENPSVYSGPNGSYFGYSVEFYLTNSSRVPEWHSGLRQYISVPEGSLQTPWFESRLYHN</sequence>
<dbReference type="InterPro" id="IPR028994">
    <property type="entry name" value="Integrin_alpha_N"/>
</dbReference>
<evidence type="ECO:0000313" key="2">
    <source>
        <dbReference type="Proteomes" id="UP000694402"/>
    </source>
</evidence>
<accession>A0AAZ3Q9P8</accession>
<dbReference type="Ensembl" id="ENSOTST00005121976.1">
    <property type="protein sequence ID" value="ENSOTSP00005126012.1"/>
    <property type="gene ID" value="ENSOTSG00005077328.1"/>
</dbReference>
<dbReference type="Proteomes" id="UP000694402">
    <property type="component" value="Unassembled WGS sequence"/>
</dbReference>
<dbReference type="GeneTree" id="ENSGT01120000278192"/>
<reference evidence="1" key="2">
    <citation type="submission" date="2025-08" db="UniProtKB">
        <authorList>
            <consortium name="Ensembl"/>
        </authorList>
    </citation>
    <scope>IDENTIFICATION</scope>
</reference>
<reference evidence="2" key="1">
    <citation type="journal article" date="2018" name="PLoS ONE">
        <title>Chinook salmon (Oncorhynchus tshawytscha) genome and transcriptome.</title>
        <authorList>
            <person name="Christensen K.A."/>
            <person name="Leong J.S."/>
            <person name="Sakhrani D."/>
            <person name="Biagi C.A."/>
            <person name="Minkley D.R."/>
            <person name="Withler R.E."/>
            <person name="Rondeau E.B."/>
            <person name="Koop B.F."/>
            <person name="Devlin R.H."/>
        </authorList>
    </citation>
    <scope>NUCLEOTIDE SEQUENCE [LARGE SCALE GENOMIC DNA]</scope>
</reference>
<protein>
    <submittedName>
        <fullName evidence="1">Uncharacterized protein</fullName>
    </submittedName>
</protein>
<dbReference type="Gene3D" id="2.130.10.130">
    <property type="entry name" value="Integrin alpha, N-terminal"/>
    <property type="match status" value="1"/>
</dbReference>
<dbReference type="AlphaFoldDB" id="A0AAZ3Q9P8"/>
<organism evidence="1 2">
    <name type="scientific">Oncorhynchus tshawytscha</name>
    <name type="common">Chinook salmon</name>
    <name type="synonym">Salmo tshawytscha</name>
    <dbReference type="NCBI Taxonomy" id="74940"/>
    <lineage>
        <taxon>Eukaryota</taxon>
        <taxon>Metazoa</taxon>
        <taxon>Chordata</taxon>
        <taxon>Craniata</taxon>
        <taxon>Vertebrata</taxon>
        <taxon>Euteleostomi</taxon>
        <taxon>Actinopterygii</taxon>
        <taxon>Neopterygii</taxon>
        <taxon>Teleostei</taxon>
        <taxon>Protacanthopterygii</taxon>
        <taxon>Salmoniformes</taxon>
        <taxon>Salmonidae</taxon>
        <taxon>Salmoninae</taxon>
        <taxon>Oncorhynchus</taxon>
    </lineage>
</organism>
<reference evidence="1" key="3">
    <citation type="submission" date="2025-09" db="UniProtKB">
        <authorList>
            <consortium name="Ensembl"/>
        </authorList>
    </citation>
    <scope>IDENTIFICATION</scope>
</reference>
<proteinExistence type="predicted"/>
<evidence type="ECO:0000313" key="1">
    <source>
        <dbReference type="Ensembl" id="ENSOTSP00005126012.1"/>
    </source>
</evidence>
<keyword evidence="2" id="KW-1185">Reference proteome</keyword>
<name>A0AAZ3Q9P8_ONCTS</name>